<keyword evidence="7" id="KW-1185">Reference proteome</keyword>
<dbReference type="InterPro" id="IPR029058">
    <property type="entry name" value="AB_hydrolase_fold"/>
</dbReference>
<gene>
    <name evidence="6" type="ORF">HPB48_024935</name>
</gene>
<comment type="subcellular location">
    <subcellularLocation>
        <location evidence="1">Secreted</location>
    </subcellularLocation>
</comment>
<dbReference type="GO" id="GO:0005615">
    <property type="term" value="C:extracellular space"/>
    <property type="evidence" value="ECO:0007669"/>
    <property type="project" value="TreeGrafter"/>
</dbReference>
<evidence type="ECO:0000256" key="2">
    <source>
        <dbReference type="ARBA" id="ARBA00010701"/>
    </source>
</evidence>
<keyword evidence="3" id="KW-0964">Secreted</keyword>
<evidence type="ECO:0000313" key="6">
    <source>
        <dbReference type="EMBL" id="KAH9383438.1"/>
    </source>
</evidence>
<organism evidence="6 7">
    <name type="scientific">Haemaphysalis longicornis</name>
    <name type="common">Bush tick</name>
    <dbReference type="NCBI Taxonomy" id="44386"/>
    <lineage>
        <taxon>Eukaryota</taxon>
        <taxon>Metazoa</taxon>
        <taxon>Ecdysozoa</taxon>
        <taxon>Arthropoda</taxon>
        <taxon>Chelicerata</taxon>
        <taxon>Arachnida</taxon>
        <taxon>Acari</taxon>
        <taxon>Parasitiformes</taxon>
        <taxon>Ixodida</taxon>
        <taxon>Ixodoidea</taxon>
        <taxon>Ixodidae</taxon>
        <taxon>Haemaphysalinae</taxon>
        <taxon>Haemaphysalis</taxon>
    </lineage>
</organism>
<dbReference type="SUPFAM" id="SSF53474">
    <property type="entry name" value="alpha/beta-Hydrolases"/>
    <property type="match status" value="1"/>
</dbReference>
<dbReference type="GO" id="GO:0016298">
    <property type="term" value="F:lipase activity"/>
    <property type="evidence" value="ECO:0007669"/>
    <property type="project" value="InterPro"/>
</dbReference>
<evidence type="ECO:0000256" key="4">
    <source>
        <dbReference type="RuleBase" id="RU004262"/>
    </source>
</evidence>
<proteinExistence type="inferred from homology"/>
<dbReference type="Pfam" id="PF00151">
    <property type="entry name" value="Lipase"/>
    <property type="match status" value="1"/>
</dbReference>
<sequence>MKPQKRFSQTALLNKDVAYSFVLFLAIADPACSHKRAPALFIQSVYHNCSLKSYYCKDGWRAFEHRECRTLNSSYIGEMGYHSVYASGRGNQYLHTTGNPPYSSNKTELESQLHKDAGVEIMPGKDGEAGFLS</sequence>
<evidence type="ECO:0000313" key="7">
    <source>
        <dbReference type="Proteomes" id="UP000821853"/>
    </source>
</evidence>
<comment type="similarity">
    <text evidence="2 4">Belongs to the AB hydrolase superfamily. Lipase family.</text>
</comment>
<protein>
    <recommendedName>
        <fullName evidence="5">Lipase domain-containing protein</fullName>
    </recommendedName>
</protein>
<dbReference type="EMBL" id="JABSTR010001123">
    <property type="protein sequence ID" value="KAH9383438.1"/>
    <property type="molecule type" value="Genomic_DNA"/>
</dbReference>
<dbReference type="InterPro" id="IPR000734">
    <property type="entry name" value="TAG_lipase"/>
</dbReference>
<evidence type="ECO:0000256" key="3">
    <source>
        <dbReference type="ARBA" id="ARBA00022525"/>
    </source>
</evidence>
<dbReference type="VEuPathDB" id="VectorBase:HLOH_064125"/>
<dbReference type="AlphaFoldDB" id="A0A9J6H6Q9"/>
<dbReference type="GO" id="GO:0016042">
    <property type="term" value="P:lipid catabolic process"/>
    <property type="evidence" value="ECO:0007669"/>
    <property type="project" value="TreeGrafter"/>
</dbReference>
<feature type="domain" description="Lipase" evidence="5">
    <location>
        <begin position="31"/>
        <end position="102"/>
    </location>
</feature>
<reference evidence="6 7" key="1">
    <citation type="journal article" date="2020" name="Cell">
        <title>Large-Scale Comparative Analyses of Tick Genomes Elucidate Their Genetic Diversity and Vector Capacities.</title>
        <authorList>
            <consortium name="Tick Genome and Microbiome Consortium (TIGMIC)"/>
            <person name="Jia N."/>
            <person name="Wang J."/>
            <person name="Shi W."/>
            <person name="Du L."/>
            <person name="Sun Y."/>
            <person name="Zhan W."/>
            <person name="Jiang J.F."/>
            <person name="Wang Q."/>
            <person name="Zhang B."/>
            <person name="Ji P."/>
            <person name="Bell-Sakyi L."/>
            <person name="Cui X.M."/>
            <person name="Yuan T.T."/>
            <person name="Jiang B.G."/>
            <person name="Yang W.F."/>
            <person name="Lam T.T."/>
            <person name="Chang Q.C."/>
            <person name="Ding S.J."/>
            <person name="Wang X.J."/>
            <person name="Zhu J.G."/>
            <person name="Ruan X.D."/>
            <person name="Zhao L."/>
            <person name="Wei J.T."/>
            <person name="Ye R.Z."/>
            <person name="Que T.C."/>
            <person name="Du C.H."/>
            <person name="Zhou Y.H."/>
            <person name="Cheng J.X."/>
            <person name="Dai P.F."/>
            <person name="Guo W.B."/>
            <person name="Han X.H."/>
            <person name="Huang E.J."/>
            <person name="Li L.F."/>
            <person name="Wei W."/>
            <person name="Gao Y.C."/>
            <person name="Liu J.Z."/>
            <person name="Shao H.Z."/>
            <person name="Wang X."/>
            <person name="Wang C.C."/>
            <person name="Yang T.C."/>
            <person name="Huo Q.B."/>
            <person name="Li W."/>
            <person name="Chen H.Y."/>
            <person name="Chen S.E."/>
            <person name="Zhou L.G."/>
            <person name="Ni X.B."/>
            <person name="Tian J.H."/>
            <person name="Sheng Y."/>
            <person name="Liu T."/>
            <person name="Pan Y.S."/>
            <person name="Xia L.Y."/>
            <person name="Li J."/>
            <person name="Zhao F."/>
            <person name="Cao W.C."/>
        </authorList>
    </citation>
    <scope>NUCLEOTIDE SEQUENCE [LARGE SCALE GENOMIC DNA]</scope>
    <source>
        <strain evidence="6">HaeL-2018</strain>
    </source>
</reference>
<dbReference type="PANTHER" id="PTHR11610:SF173">
    <property type="entry name" value="LIPASE DOMAIN-CONTAINING PROTEIN-RELATED"/>
    <property type="match status" value="1"/>
</dbReference>
<evidence type="ECO:0000256" key="1">
    <source>
        <dbReference type="ARBA" id="ARBA00004613"/>
    </source>
</evidence>
<comment type="caution">
    <text evidence="6">The sequence shown here is derived from an EMBL/GenBank/DDBJ whole genome shotgun (WGS) entry which is preliminary data.</text>
</comment>
<dbReference type="Gene3D" id="3.40.50.1820">
    <property type="entry name" value="alpha/beta hydrolase"/>
    <property type="match status" value="1"/>
</dbReference>
<dbReference type="Proteomes" id="UP000821853">
    <property type="component" value="Unassembled WGS sequence"/>
</dbReference>
<dbReference type="InterPro" id="IPR013818">
    <property type="entry name" value="Lipase"/>
</dbReference>
<evidence type="ECO:0000259" key="5">
    <source>
        <dbReference type="Pfam" id="PF00151"/>
    </source>
</evidence>
<dbReference type="PANTHER" id="PTHR11610">
    <property type="entry name" value="LIPASE"/>
    <property type="match status" value="1"/>
</dbReference>
<accession>A0A9J6H6Q9</accession>
<name>A0A9J6H6Q9_HAELO</name>